<dbReference type="EMBL" id="CP018911">
    <property type="protein sequence ID" value="AZU03664.1"/>
    <property type="molecule type" value="Genomic_DNA"/>
</dbReference>
<evidence type="ECO:0000313" key="1">
    <source>
        <dbReference type="EMBL" id="AZU03664.1"/>
    </source>
</evidence>
<gene>
    <name evidence="1" type="ORF">X907_1126</name>
</gene>
<keyword evidence="2" id="KW-1185">Reference proteome</keyword>
<accession>A0A3T0E8M3</accession>
<organism evidence="1 2">
    <name type="scientific">Glycocaulis alkaliphilus</name>
    <dbReference type="NCBI Taxonomy" id="1434191"/>
    <lineage>
        <taxon>Bacteria</taxon>
        <taxon>Pseudomonadati</taxon>
        <taxon>Pseudomonadota</taxon>
        <taxon>Alphaproteobacteria</taxon>
        <taxon>Maricaulales</taxon>
        <taxon>Maricaulaceae</taxon>
        <taxon>Glycocaulis</taxon>
    </lineage>
</organism>
<evidence type="ECO:0000313" key="2">
    <source>
        <dbReference type="Proteomes" id="UP000286954"/>
    </source>
</evidence>
<name>A0A3T0E8M3_9PROT</name>
<proteinExistence type="predicted"/>
<sequence length="67" mass="7415">MLSNEGLNAKKDAHDPTPLPSYRACCDKLWRWRVMFNAGPDRKTAQAKRLLGAMIGLIVNSSSKGAR</sequence>
<dbReference type="AlphaFoldDB" id="A0A3T0E8M3"/>
<reference evidence="1 2" key="1">
    <citation type="submission" date="2016-12" db="EMBL/GenBank/DDBJ databases">
        <title>The genome of dimorphic prosthecate Glycocaulis alkaliphilus 6b-8t, isolated from crude oil dictates its adaptability in petroleum environments.</title>
        <authorList>
            <person name="Wu X.-L."/>
            <person name="Geng S."/>
        </authorList>
    </citation>
    <scope>NUCLEOTIDE SEQUENCE [LARGE SCALE GENOMIC DNA]</scope>
    <source>
        <strain evidence="1 2">6B-8</strain>
    </source>
</reference>
<dbReference type="KEGG" id="gak:X907_1126"/>
<dbReference type="Proteomes" id="UP000286954">
    <property type="component" value="Chromosome"/>
</dbReference>
<protein>
    <submittedName>
        <fullName evidence="1">Uncharacterized protein</fullName>
    </submittedName>
</protein>